<dbReference type="CDD" id="cd16377">
    <property type="entry name" value="23S_rRNA_IVP_like"/>
    <property type="match status" value="1"/>
</dbReference>
<dbReference type="PANTHER" id="PTHR38471">
    <property type="entry name" value="FOUR HELIX BUNDLE PROTEIN"/>
    <property type="match status" value="1"/>
</dbReference>
<name>A0A7Y0AN81_9FLAO</name>
<protein>
    <submittedName>
        <fullName evidence="1">Four helix bundle protein</fullName>
    </submittedName>
</protein>
<evidence type="ECO:0000313" key="2">
    <source>
        <dbReference type="Proteomes" id="UP000544054"/>
    </source>
</evidence>
<accession>A0A7Y0AN81</accession>
<dbReference type="RefSeq" id="WP_169234972.1">
    <property type="nucleotide sequence ID" value="NZ_JABBGI010000013.1"/>
</dbReference>
<organism evidence="1 2">
    <name type="scientific">Chryseobacterium antibioticum</name>
    <dbReference type="NCBI Taxonomy" id="2728847"/>
    <lineage>
        <taxon>Bacteria</taxon>
        <taxon>Pseudomonadati</taxon>
        <taxon>Bacteroidota</taxon>
        <taxon>Flavobacteriia</taxon>
        <taxon>Flavobacteriales</taxon>
        <taxon>Weeksellaceae</taxon>
        <taxon>Chryseobacterium group</taxon>
        <taxon>Chryseobacterium</taxon>
    </lineage>
</organism>
<keyword evidence="2" id="KW-1185">Reference proteome</keyword>
<sequence>MFLNLNHYKLDVYQSARQLRPECYKILSELPDSERFNITDQIRRASTSVVLNITEGCSRRSEIERKRYFEIARGSVIELDSCFDIIIDCGYIKKEELIKIENLIKTTFILLSGMLKKDKK</sequence>
<dbReference type="InterPro" id="IPR012657">
    <property type="entry name" value="23S_rRNA-intervening_sequence"/>
</dbReference>
<reference evidence="1 2" key="1">
    <citation type="submission" date="2020-04" db="EMBL/GenBank/DDBJ databases">
        <title>Chryseobacterium sp. RP-3-3 sp. nov., isolated from Jeju soil.</title>
        <authorList>
            <person name="Dahal R.H."/>
        </authorList>
    </citation>
    <scope>NUCLEOTIDE SEQUENCE [LARGE SCALE GENOMIC DNA]</scope>
    <source>
        <strain evidence="1 2">RP-3-3</strain>
    </source>
</reference>
<evidence type="ECO:0000313" key="1">
    <source>
        <dbReference type="EMBL" id="NML70448.1"/>
    </source>
</evidence>
<gene>
    <name evidence="1" type="ORF">HHL23_11625</name>
</gene>
<proteinExistence type="predicted"/>
<dbReference type="SUPFAM" id="SSF158446">
    <property type="entry name" value="IVS-encoded protein-like"/>
    <property type="match status" value="1"/>
</dbReference>
<dbReference type="Pfam" id="PF05635">
    <property type="entry name" value="23S_rRNA_IVP"/>
    <property type="match status" value="1"/>
</dbReference>
<dbReference type="Gene3D" id="1.20.1440.60">
    <property type="entry name" value="23S rRNA-intervening sequence"/>
    <property type="match status" value="1"/>
</dbReference>
<dbReference type="InterPro" id="IPR036583">
    <property type="entry name" value="23S_rRNA_IVS_sf"/>
</dbReference>
<dbReference type="Proteomes" id="UP000544054">
    <property type="component" value="Unassembled WGS sequence"/>
</dbReference>
<dbReference type="NCBIfam" id="TIGR02436">
    <property type="entry name" value="four helix bundle protein"/>
    <property type="match status" value="1"/>
</dbReference>
<dbReference type="PANTHER" id="PTHR38471:SF2">
    <property type="entry name" value="FOUR HELIX BUNDLE PROTEIN"/>
    <property type="match status" value="1"/>
</dbReference>
<dbReference type="AlphaFoldDB" id="A0A7Y0AN81"/>
<dbReference type="EMBL" id="JABBGI010000013">
    <property type="protein sequence ID" value="NML70448.1"/>
    <property type="molecule type" value="Genomic_DNA"/>
</dbReference>
<comment type="caution">
    <text evidence="1">The sequence shown here is derived from an EMBL/GenBank/DDBJ whole genome shotgun (WGS) entry which is preliminary data.</text>
</comment>